<reference evidence="3" key="1">
    <citation type="journal article" date="2019" name="Int. J. Syst. Evol. Microbiol.">
        <title>The Global Catalogue of Microorganisms (GCM) 10K type strain sequencing project: providing services to taxonomists for standard genome sequencing and annotation.</title>
        <authorList>
            <consortium name="The Broad Institute Genomics Platform"/>
            <consortium name="The Broad Institute Genome Sequencing Center for Infectious Disease"/>
            <person name="Wu L."/>
            <person name="Ma J."/>
        </authorList>
    </citation>
    <scope>NUCLEOTIDE SEQUENCE [LARGE SCALE GENOMIC DNA]</scope>
    <source>
        <strain evidence="3">CCUG 54356</strain>
    </source>
</reference>
<organism evidence="2 3">
    <name type="scientific">Microbulbifer celer</name>
    <dbReference type="NCBI Taxonomy" id="435905"/>
    <lineage>
        <taxon>Bacteria</taxon>
        <taxon>Pseudomonadati</taxon>
        <taxon>Pseudomonadota</taxon>
        <taxon>Gammaproteobacteria</taxon>
        <taxon>Cellvibrionales</taxon>
        <taxon>Microbulbiferaceae</taxon>
        <taxon>Microbulbifer</taxon>
    </lineage>
</organism>
<keyword evidence="3" id="KW-1185">Reference proteome</keyword>
<sequence>MDTATPERQPAAVKPLVPAQAISRVRSDSRLNAQATVPGGGHEKPFLEGKAGVPLSSSTASQVRIQLSDVARQLSDLLGRQQNNAEAIRPSAPILHAGPADVSSVALSLRQSVEFSGLFYEAHVARWFAGTREKQLLEREPQIRLWPQALAESEEARESLQNITGQQLNMLAHQRVCWAGQVWPGFFAELCIQPKVTAQGEDTHRQTRWTEEEEAESSQTDISIQLGPQGRIDVTVEVLGNNLRVHMRVPVGPVSALVSSASADLHQRLATKVDGEILLTIEEVE</sequence>
<feature type="compositionally biased region" description="Basic and acidic residues" evidence="1">
    <location>
        <begin position="201"/>
        <end position="210"/>
    </location>
</feature>
<evidence type="ECO:0000313" key="3">
    <source>
        <dbReference type="Proteomes" id="UP001597264"/>
    </source>
</evidence>
<feature type="region of interest" description="Disordered" evidence="1">
    <location>
        <begin position="201"/>
        <end position="220"/>
    </location>
</feature>
<dbReference type="Proteomes" id="UP001597264">
    <property type="component" value="Unassembled WGS sequence"/>
</dbReference>
<protein>
    <recommendedName>
        <fullName evidence="4">Flagellar hook-length control protein-like C-terminal domain-containing protein</fullName>
    </recommendedName>
</protein>
<gene>
    <name evidence="2" type="ORF">ACFQ2X_02560</name>
</gene>
<proteinExistence type="predicted"/>
<dbReference type="EMBL" id="JBHTLR010000004">
    <property type="protein sequence ID" value="MFD1215469.1"/>
    <property type="molecule type" value="Genomic_DNA"/>
</dbReference>
<evidence type="ECO:0000313" key="2">
    <source>
        <dbReference type="EMBL" id="MFD1215469.1"/>
    </source>
</evidence>
<name>A0ABW3U517_9GAMM</name>
<accession>A0ABW3U517</accession>
<evidence type="ECO:0000256" key="1">
    <source>
        <dbReference type="SAM" id="MobiDB-lite"/>
    </source>
</evidence>
<evidence type="ECO:0008006" key="4">
    <source>
        <dbReference type="Google" id="ProtNLM"/>
    </source>
</evidence>
<dbReference type="RefSeq" id="WP_230437787.1">
    <property type="nucleotide sequence ID" value="NZ_CP087715.1"/>
</dbReference>
<comment type="caution">
    <text evidence="2">The sequence shown here is derived from an EMBL/GenBank/DDBJ whole genome shotgun (WGS) entry which is preliminary data.</text>
</comment>